<evidence type="ECO:0000313" key="1">
    <source>
        <dbReference type="EMBL" id="GAH64645.1"/>
    </source>
</evidence>
<protein>
    <submittedName>
        <fullName evidence="1">Uncharacterized protein</fullName>
    </submittedName>
</protein>
<reference evidence="1" key="1">
    <citation type="journal article" date="2014" name="Front. Microbiol.">
        <title>High frequency of phylogenetically diverse reductive dehalogenase-homologous genes in deep subseafloor sedimentary metagenomes.</title>
        <authorList>
            <person name="Kawai M."/>
            <person name="Futagami T."/>
            <person name="Toyoda A."/>
            <person name="Takaki Y."/>
            <person name="Nishi S."/>
            <person name="Hori S."/>
            <person name="Arai W."/>
            <person name="Tsubouchi T."/>
            <person name="Morono Y."/>
            <person name="Uchiyama I."/>
            <person name="Ito T."/>
            <person name="Fujiyama A."/>
            <person name="Inagaki F."/>
            <person name="Takami H."/>
        </authorList>
    </citation>
    <scope>NUCLEOTIDE SEQUENCE</scope>
    <source>
        <strain evidence="1">Expedition CK06-06</strain>
    </source>
</reference>
<accession>X1I5S2</accession>
<proteinExistence type="predicted"/>
<dbReference type="EMBL" id="BARU01025287">
    <property type="protein sequence ID" value="GAH64645.1"/>
    <property type="molecule type" value="Genomic_DNA"/>
</dbReference>
<name>X1I5S2_9ZZZZ</name>
<dbReference type="AlphaFoldDB" id="X1I5S2"/>
<organism evidence="1">
    <name type="scientific">marine sediment metagenome</name>
    <dbReference type="NCBI Taxonomy" id="412755"/>
    <lineage>
        <taxon>unclassified sequences</taxon>
        <taxon>metagenomes</taxon>
        <taxon>ecological metagenomes</taxon>
    </lineage>
</organism>
<sequence length="111" mass="12972">MGFRLISGYFLQSAMPWEDYQEHFIDNVIPDDYYFINGRVHSKGIYFGFAGEIGSHFELKDKIGLDIGLEIGFSLYESKFQVSKYYNRLPGIGVYHVKGIFCPYYIMKKNK</sequence>
<gene>
    <name evidence="1" type="ORF">S03H2_40758</name>
</gene>
<comment type="caution">
    <text evidence="1">The sequence shown here is derived from an EMBL/GenBank/DDBJ whole genome shotgun (WGS) entry which is preliminary data.</text>
</comment>